<evidence type="ECO:0000313" key="7">
    <source>
        <dbReference type="Proteomes" id="UP000623129"/>
    </source>
</evidence>
<name>A0A833VJC8_9POAL</name>
<dbReference type="GO" id="GO:0016020">
    <property type="term" value="C:membrane"/>
    <property type="evidence" value="ECO:0007669"/>
    <property type="project" value="UniProtKB-SubCell"/>
</dbReference>
<evidence type="ECO:0000256" key="4">
    <source>
        <dbReference type="SAM" id="SignalP"/>
    </source>
</evidence>
<dbReference type="GO" id="GO:0030247">
    <property type="term" value="F:polysaccharide binding"/>
    <property type="evidence" value="ECO:0007669"/>
    <property type="project" value="InterPro"/>
</dbReference>
<sequence>MKFLNLVIILFLFYNFGGSSSSSCGELGNITYPYHLPRTCNWKCYEMQCEGNNTVLNIGTTKYFVKDMSIKNKTLWLVDPDLAVGGLPNQTVSLDQYRHLFTPYSISFSEIFIYFFNCTEEVDDSENYKLIMNGPHSRVYAGVFNLVHSTPKSCRHVGSTVFDSDIFMVWDGIDGVGLMKILTRGIMVSWEVDAVHQCYLLSYCWSSTFSQFMIINRYNELSIGEKLHQFLSFQSLFLQCTYHPPIFGTYSNSLVVFGFVLILLALLDILLVLLGKQPS</sequence>
<evidence type="ECO:0000256" key="1">
    <source>
        <dbReference type="ARBA" id="ARBA00004167"/>
    </source>
</evidence>
<dbReference type="InterPro" id="IPR025287">
    <property type="entry name" value="WAK_GUB"/>
</dbReference>
<dbReference type="AlphaFoldDB" id="A0A833VJC8"/>
<keyword evidence="7" id="KW-1185">Reference proteome</keyword>
<dbReference type="PANTHER" id="PTHR33138:SF75">
    <property type="entry name" value="WALL-ASSOCIATED RECEPTOR KINASE GALACTURONAN-BINDING DOMAIN-CONTAINING PROTEIN"/>
    <property type="match status" value="1"/>
</dbReference>
<proteinExistence type="predicted"/>
<feature type="domain" description="Wall-associated receptor kinase galacturonan-binding" evidence="5">
    <location>
        <begin position="22"/>
        <end position="79"/>
    </location>
</feature>
<comment type="subcellular location">
    <subcellularLocation>
        <location evidence="1">Membrane</location>
        <topology evidence="1">Single-pass membrane protein</topology>
    </subcellularLocation>
</comment>
<keyword evidence="2 4" id="KW-0732">Signal</keyword>
<evidence type="ECO:0000259" key="5">
    <source>
        <dbReference type="Pfam" id="PF13947"/>
    </source>
</evidence>
<dbReference type="Proteomes" id="UP000623129">
    <property type="component" value="Unassembled WGS sequence"/>
</dbReference>
<reference evidence="6" key="1">
    <citation type="submission" date="2020-01" db="EMBL/GenBank/DDBJ databases">
        <title>Genome sequence of Kobresia littledalei, the first chromosome-level genome in the family Cyperaceae.</title>
        <authorList>
            <person name="Qu G."/>
        </authorList>
    </citation>
    <scope>NUCLEOTIDE SEQUENCE</scope>
    <source>
        <strain evidence="6">C.B.Clarke</strain>
        <tissue evidence="6">Leaf</tissue>
    </source>
</reference>
<dbReference type="PANTHER" id="PTHR33138">
    <property type="entry name" value="OS01G0690200 PROTEIN"/>
    <property type="match status" value="1"/>
</dbReference>
<dbReference type="EMBL" id="SWLB01000020">
    <property type="protein sequence ID" value="KAF3325273.1"/>
    <property type="molecule type" value="Genomic_DNA"/>
</dbReference>
<feature type="chain" id="PRO_5032846226" description="Wall-associated receptor kinase galacturonan-binding domain-containing protein" evidence="4">
    <location>
        <begin position="22"/>
        <end position="279"/>
    </location>
</feature>
<dbReference type="Pfam" id="PF13947">
    <property type="entry name" value="GUB_WAK_bind"/>
    <property type="match status" value="1"/>
</dbReference>
<keyword evidence="3" id="KW-0812">Transmembrane</keyword>
<feature type="signal peptide" evidence="4">
    <location>
        <begin position="1"/>
        <end position="21"/>
    </location>
</feature>
<comment type="caution">
    <text evidence="6">The sequence shown here is derived from an EMBL/GenBank/DDBJ whole genome shotgun (WGS) entry which is preliminary data.</text>
</comment>
<feature type="transmembrane region" description="Helical" evidence="3">
    <location>
        <begin position="254"/>
        <end position="274"/>
    </location>
</feature>
<accession>A0A833VJC8</accession>
<keyword evidence="3" id="KW-0472">Membrane</keyword>
<gene>
    <name evidence="6" type="ORF">FCM35_KLT10344</name>
</gene>
<organism evidence="6 7">
    <name type="scientific">Carex littledalei</name>
    <dbReference type="NCBI Taxonomy" id="544730"/>
    <lineage>
        <taxon>Eukaryota</taxon>
        <taxon>Viridiplantae</taxon>
        <taxon>Streptophyta</taxon>
        <taxon>Embryophyta</taxon>
        <taxon>Tracheophyta</taxon>
        <taxon>Spermatophyta</taxon>
        <taxon>Magnoliopsida</taxon>
        <taxon>Liliopsida</taxon>
        <taxon>Poales</taxon>
        <taxon>Cyperaceae</taxon>
        <taxon>Cyperoideae</taxon>
        <taxon>Cariceae</taxon>
        <taxon>Carex</taxon>
        <taxon>Carex subgen. Euthyceras</taxon>
    </lineage>
</organism>
<evidence type="ECO:0000256" key="3">
    <source>
        <dbReference type="SAM" id="Phobius"/>
    </source>
</evidence>
<keyword evidence="3" id="KW-1133">Transmembrane helix</keyword>
<dbReference type="PROSITE" id="PS51257">
    <property type="entry name" value="PROKAR_LIPOPROTEIN"/>
    <property type="match status" value="1"/>
</dbReference>
<evidence type="ECO:0000256" key="2">
    <source>
        <dbReference type="ARBA" id="ARBA00022729"/>
    </source>
</evidence>
<evidence type="ECO:0000313" key="6">
    <source>
        <dbReference type="EMBL" id="KAF3325273.1"/>
    </source>
</evidence>
<dbReference type="OrthoDB" id="780549at2759"/>
<protein>
    <recommendedName>
        <fullName evidence="5">Wall-associated receptor kinase galacturonan-binding domain-containing protein</fullName>
    </recommendedName>
</protein>